<dbReference type="Gene3D" id="3.40.50.1820">
    <property type="entry name" value="alpha/beta hydrolase"/>
    <property type="match status" value="1"/>
</dbReference>
<dbReference type="Proteomes" id="UP000191933">
    <property type="component" value="Unassembled WGS sequence"/>
</dbReference>
<dbReference type="InterPro" id="IPR000073">
    <property type="entry name" value="AB_hydrolase_1"/>
</dbReference>
<keyword evidence="2" id="KW-0378">Hydrolase</keyword>
<name>A0A9W5B6U5_9HYPH</name>
<dbReference type="PANTHER" id="PTHR43798:SF33">
    <property type="entry name" value="HYDROLASE, PUTATIVE (AFU_ORTHOLOGUE AFUA_2G14860)-RELATED"/>
    <property type="match status" value="1"/>
</dbReference>
<dbReference type="GO" id="GO:0016020">
    <property type="term" value="C:membrane"/>
    <property type="evidence" value="ECO:0007669"/>
    <property type="project" value="TreeGrafter"/>
</dbReference>
<dbReference type="AlphaFoldDB" id="A0A9W5B6U5"/>
<feature type="domain" description="AB hydrolase-1" evidence="1">
    <location>
        <begin position="24"/>
        <end position="155"/>
    </location>
</feature>
<organism evidence="2 3">
    <name type="scientific">Agrobacterium genomosp. 2 str. CFBP 5494</name>
    <dbReference type="NCBI Taxonomy" id="1183436"/>
    <lineage>
        <taxon>Bacteria</taxon>
        <taxon>Pseudomonadati</taxon>
        <taxon>Pseudomonadota</taxon>
        <taxon>Alphaproteobacteria</taxon>
        <taxon>Hyphomicrobiales</taxon>
        <taxon>Rhizobiaceae</taxon>
        <taxon>Rhizobium/Agrobacterium group</taxon>
        <taxon>Agrobacterium</taxon>
        <taxon>Agrobacterium tumefaciens complex</taxon>
    </lineage>
</organism>
<evidence type="ECO:0000259" key="1">
    <source>
        <dbReference type="Pfam" id="PF00561"/>
    </source>
</evidence>
<accession>A0A9W5B6U5</accession>
<reference evidence="2 3" key="1">
    <citation type="submission" date="2016-01" db="EMBL/GenBank/DDBJ databases">
        <authorList>
            <person name="Regsiter A."/>
            <person name="william w."/>
        </authorList>
    </citation>
    <scope>NUCLEOTIDE SEQUENCE [LARGE SCALE GENOMIC DNA]</scope>
    <source>
        <strain evidence="2 3">CFBP 5494</strain>
    </source>
</reference>
<proteinExistence type="predicted"/>
<dbReference type="GO" id="GO:0016787">
    <property type="term" value="F:hydrolase activity"/>
    <property type="evidence" value="ECO:0007669"/>
    <property type="project" value="UniProtKB-KW"/>
</dbReference>
<dbReference type="InterPro" id="IPR029058">
    <property type="entry name" value="AB_hydrolase_fold"/>
</dbReference>
<dbReference type="EMBL" id="FBVY01000042">
    <property type="protein sequence ID" value="CUX02256.1"/>
    <property type="molecule type" value="Genomic_DNA"/>
</dbReference>
<dbReference type="InterPro" id="IPR050266">
    <property type="entry name" value="AB_hydrolase_sf"/>
</dbReference>
<dbReference type="Pfam" id="PF00561">
    <property type="entry name" value="Abhydrolase_1"/>
    <property type="match status" value="1"/>
</dbReference>
<dbReference type="PANTHER" id="PTHR43798">
    <property type="entry name" value="MONOACYLGLYCEROL LIPASE"/>
    <property type="match status" value="1"/>
</dbReference>
<evidence type="ECO:0000313" key="3">
    <source>
        <dbReference type="Proteomes" id="UP000191933"/>
    </source>
</evidence>
<dbReference type="SUPFAM" id="SSF53474">
    <property type="entry name" value="alpha/beta-Hydrolases"/>
    <property type="match status" value="1"/>
</dbReference>
<evidence type="ECO:0000313" key="2">
    <source>
        <dbReference type="EMBL" id="CUX02256.1"/>
    </source>
</evidence>
<protein>
    <submittedName>
        <fullName evidence="2">Hydrolase</fullName>
    </submittedName>
</protein>
<keyword evidence="3" id="KW-1185">Reference proteome</keyword>
<gene>
    <name evidence="2" type="ORF">AGR2A_pa40143</name>
</gene>
<sequence length="204" mass="22153">MRSFQTSVPDACMRYLEFEGQGIPLLMIHGLGCASSFEYPHVATSPALHDRHTILLDLLGFGFSDHPEEFGYRVEDHAFEISRFVEELGLEQLDIYGHSMGGSIAIETADLLANKVRRLILSEANLDSGGGEFSSPIASSAQVDYFENGHLRTCEAAAAAGDAEWSATMRVASPRAVYHGAKSLVEGSNDRVPARGVAGFHSHR</sequence>
<dbReference type="PRINTS" id="PR00111">
    <property type="entry name" value="ABHYDROLASE"/>
</dbReference>
<comment type="caution">
    <text evidence="2">The sequence shown here is derived from an EMBL/GenBank/DDBJ whole genome shotgun (WGS) entry which is preliminary data.</text>
</comment>